<dbReference type="SUPFAM" id="SSF143011">
    <property type="entry name" value="RelE-like"/>
    <property type="match status" value="1"/>
</dbReference>
<accession>A0A1M4S2W7</accession>
<dbReference type="Gene3D" id="3.30.2310.20">
    <property type="entry name" value="RelE-like"/>
    <property type="match status" value="1"/>
</dbReference>
<keyword evidence="2" id="KW-1185">Reference proteome</keyword>
<evidence type="ECO:0000313" key="2">
    <source>
        <dbReference type="Proteomes" id="UP000184291"/>
    </source>
</evidence>
<dbReference type="RefSeq" id="WP_139241003.1">
    <property type="nucleotide sequence ID" value="NZ_FQTT01000015.1"/>
</dbReference>
<dbReference type="OrthoDB" id="3478674at2"/>
<proteinExistence type="predicted"/>
<evidence type="ECO:0000313" key="1">
    <source>
        <dbReference type="EMBL" id="SHE26555.1"/>
    </source>
</evidence>
<dbReference type="InterPro" id="IPR035093">
    <property type="entry name" value="RelE/ParE_toxin_dom_sf"/>
</dbReference>
<sequence>MAHHPDSFDDLLAGTGRWERLRADRSGQWSARLDKNWRLIVIDEGGSPVVARVTDIVDYH</sequence>
<organism evidence="1 2">
    <name type="scientific">Actinomyces glycerinitolerans</name>
    <dbReference type="NCBI Taxonomy" id="1892869"/>
    <lineage>
        <taxon>Bacteria</taxon>
        <taxon>Bacillati</taxon>
        <taxon>Actinomycetota</taxon>
        <taxon>Actinomycetes</taxon>
        <taxon>Actinomycetales</taxon>
        <taxon>Actinomycetaceae</taxon>
        <taxon>Actinomyces</taxon>
    </lineage>
</organism>
<dbReference type="EMBL" id="FQTT01000015">
    <property type="protein sequence ID" value="SHE26555.1"/>
    <property type="molecule type" value="Genomic_DNA"/>
</dbReference>
<protein>
    <submittedName>
        <fullName evidence="1">Toxin yoeb</fullName>
    </submittedName>
</protein>
<name>A0A1M4S2W7_9ACTO</name>
<dbReference type="AlphaFoldDB" id="A0A1M4S2W7"/>
<dbReference type="Proteomes" id="UP000184291">
    <property type="component" value="Unassembled WGS sequence"/>
</dbReference>
<reference evidence="2" key="1">
    <citation type="submission" date="2016-09" db="EMBL/GenBank/DDBJ databases">
        <authorList>
            <person name="Strepis N."/>
        </authorList>
    </citation>
    <scope>NUCLEOTIDE SEQUENCE [LARGE SCALE GENOMIC DNA]</scope>
</reference>
<gene>
    <name evidence="1" type="ORF">ACGLYG10_2806</name>
</gene>
<dbReference type="STRING" id="1892869.ACGLYG10_2806"/>